<dbReference type="EMBL" id="FPCK01000001">
    <property type="protein sequence ID" value="SFV32327.1"/>
    <property type="molecule type" value="Genomic_DNA"/>
</dbReference>
<comment type="similarity">
    <text evidence="3">Belongs to the prokaryotic molybdopterin-containing oxidoreductase family.</text>
</comment>
<dbReference type="RefSeq" id="WP_092423115.1">
    <property type="nucleotide sequence ID" value="NZ_FPCK01000001.1"/>
</dbReference>
<dbReference type="PIRSF" id="PIRSF000144">
    <property type="entry name" value="CbbBc"/>
    <property type="match status" value="1"/>
</dbReference>
<feature type="region of interest" description="Disordered" evidence="10">
    <location>
        <begin position="1"/>
        <end position="20"/>
    </location>
</feature>
<dbReference type="InterPro" id="IPR009010">
    <property type="entry name" value="Asp_de-COase-like_dom_sf"/>
</dbReference>
<comment type="cofactor">
    <cofactor evidence="1">
        <name>Mo-bis(molybdopterin guanine dinucleotide)</name>
        <dbReference type="ChEBI" id="CHEBI:60539"/>
    </cofactor>
</comment>
<organism evidence="12 13">
    <name type="scientific">Devosia crocina</name>
    <dbReference type="NCBI Taxonomy" id="429728"/>
    <lineage>
        <taxon>Bacteria</taxon>
        <taxon>Pseudomonadati</taxon>
        <taxon>Pseudomonadota</taxon>
        <taxon>Alphaproteobacteria</taxon>
        <taxon>Hyphomicrobiales</taxon>
        <taxon>Devosiaceae</taxon>
        <taxon>Devosia</taxon>
    </lineage>
</organism>
<evidence type="ECO:0000256" key="7">
    <source>
        <dbReference type="ARBA" id="ARBA00023002"/>
    </source>
</evidence>
<protein>
    <submittedName>
        <fullName evidence="12">Oxidoreductase alpha (Molybdopterin) subunit</fullName>
    </submittedName>
</protein>
<keyword evidence="6" id="KW-0479">Metal-binding</keyword>
<sequence>MSRKENFKPYKGPAGGWGSAKSVTRHMIKQGVPSAAAELAKQNKQDGFMCVSCAWAKPQPPHPAEFCENGAKATFFEITHARTTPEFFAQHTLTELRNWSDHDLENEGRLTHPMRYNRQTDRYEAVDWSEAIRDIGQELIGIRARDPKRAVFYTSGRASLETAYMYQLFARIYGNNNLPDSSNMCHETTSVALPESIGVPIGTVRLEDFEAASTIFFFGQNVGSNSPRMLHQLKDAVDRGATIITFNPLRERGLERFVDPQNPVQMLTPNETKISTLYHQVRAGGDIAVIAGICKALFDLDDKAQEKGRPSVFDTAFIEEHTAGLAHFEAYIRQQSWADIEREGGVSRKDLEVVAGIYAKAENVIGIYGMGLTQHKLGIDTVQMLVNLLLLRGNIGKLGAGICPVRGHSNVQGQRTVGIAEKPELVPLDKLAELYHFEPPREKGLNTVEACEAIVDGDVDAFIGLGGNFLRAIPDRDVMERNWPRMRLTVQIATKLNRSHLFCGDVAYLLPCLGRIEIDRQASGEQLVTMEDSTGVFHKSRGMREPASETLRSEPWVVAELAKASVGEAASVDWDAWVADYALVRDAIAATFPDMFARFNERINEPGGFGRPIPARERIWKTDNGKANFKLPQALHASFDPGTDKNVLRLITLRSNDQFNTTVYGYDDRFRGIEGTRMVVLMNESDIDRFGLSEGEVIGMQTVADDTVDRRMHGFKVVRYNIPEGCIGAYYPEANALIPLYQHAQRSFVPAAKSVPVRVLKSGGEAR</sequence>
<dbReference type="SUPFAM" id="SSF50692">
    <property type="entry name" value="ADC-like"/>
    <property type="match status" value="1"/>
</dbReference>
<reference evidence="12 13" key="1">
    <citation type="submission" date="2016-10" db="EMBL/GenBank/DDBJ databases">
        <authorList>
            <person name="de Groot N.N."/>
        </authorList>
    </citation>
    <scope>NUCLEOTIDE SEQUENCE [LARGE SCALE GENOMIC DNA]</scope>
    <source>
        <strain evidence="12 13">IPL20</strain>
    </source>
</reference>
<keyword evidence="8" id="KW-0408">Iron</keyword>
<dbReference type="InterPro" id="IPR037951">
    <property type="entry name" value="MopB_CT_YdeP"/>
</dbReference>
<evidence type="ECO:0000256" key="9">
    <source>
        <dbReference type="ARBA" id="ARBA00023014"/>
    </source>
</evidence>
<evidence type="ECO:0000313" key="13">
    <source>
        <dbReference type="Proteomes" id="UP000199074"/>
    </source>
</evidence>
<dbReference type="GO" id="GO:0051539">
    <property type="term" value="F:4 iron, 4 sulfur cluster binding"/>
    <property type="evidence" value="ECO:0007669"/>
    <property type="project" value="UniProtKB-KW"/>
</dbReference>
<keyword evidence="5" id="KW-0500">Molybdenum</keyword>
<dbReference type="Pfam" id="PF00384">
    <property type="entry name" value="Molybdopterin"/>
    <property type="match status" value="1"/>
</dbReference>
<dbReference type="InterPro" id="IPR050123">
    <property type="entry name" value="Prok_molybdopt-oxidoreductase"/>
</dbReference>
<comment type="cofactor">
    <cofactor evidence="2">
        <name>[4Fe-4S] cluster</name>
        <dbReference type="ChEBI" id="CHEBI:49883"/>
    </cofactor>
</comment>
<accession>A0A1I7NCC5</accession>
<feature type="domain" description="Molybdopterin oxidoreductase" evidence="11">
    <location>
        <begin position="109"/>
        <end position="480"/>
    </location>
</feature>
<dbReference type="InterPro" id="IPR006656">
    <property type="entry name" value="Mopterin_OxRdtase"/>
</dbReference>
<dbReference type="CDD" id="cd02787">
    <property type="entry name" value="MopB_CT_ydeP"/>
    <property type="match status" value="1"/>
</dbReference>
<evidence type="ECO:0000256" key="5">
    <source>
        <dbReference type="ARBA" id="ARBA00022505"/>
    </source>
</evidence>
<dbReference type="Proteomes" id="UP000199074">
    <property type="component" value="Unassembled WGS sequence"/>
</dbReference>
<dbReference type="NCBIfam" id="TIGR01701">
    <property type="entry name" value="Fdhalpha-like"/>
    <property type="match status" value="1"/>
</dbReference>
<dbReference type="GO" id="GO:0016020">
    <property type="term" value="C:membrane"/>
    <property type="evidence" value="ECO:0007669"/>
    <property type="project" value="TreeGrafter"/>
</dbReference>
<dbReference type="InterPro" id="IPR010046">
    <property type="entry name" value="Mopterin_OxRdtse_a_bac"/>
</dbReference>
<gene>
    <name evidence="12" type="ORF">SAMN05216456_1613</name>
</gene>
<proteinExistence type="inferred from homology"/>
<dbReference type="PANTHER" id="PTHR43105">
    <property type="entry name" value="RESPIRATORY NITRATE REDUCTASE"/>
    <property type="match status" value="1"/>
</dbReference>
<keyword evidence="4" id="KW-0004">4Fe-4S</keyword>
<dbReference type="Gene3D" id="3.40.50.740">
    <property type="match status" value="1"/>
</dbReference>
<dbReference type="GO" id="GO:0008863">
    <property type="term" value="F:formate dehydrogenase (NAD+) activity"/>
    <property type="evidence" value="ECO:0007669"/>
    <property type="project" value="InterPro"/>
</dbReference>
<dbReference type="OrthoDB" id="5287431at2"/>
<evidence type="ECO:0000256" key="2">
    <source>
        <dbReference type="ARBA" id="ARBA00001966"/>
    </source>
</evidence>
<evidence type="ECO:0000256" key="4">
    <source>
        <dbReference type="ARBA" id="ARBA00022485"/>
    </source>
</evidence>
<name>A0A1I7NCC5_9HYPH</name>
<dbReference type="Gene3D" id="3.40.228.10">
    <property type="entry name" value="Dimethylsulfoxide Reductase, domain 2"/>
    <property type="match status" value="1"/>
</dbReference>
<evidence type="ECO:0000259" key="11">
    <source>
        <dbReference type="Pfam" id="PF00384"/>
    </source>
</evidence>
<evidence type="ECO:0000256" key="10">
    <source>
        <dbReference type="SAM" id="MobiDB-lite"/>
    </source>
</evidence>
<evidence type="ECO:0000256" key="1">
    <source>
        <dbReference type="ARBA" id="ARBA00001942"/>
    </source>
</evidence>
<keyword evidence="13" id="KW-1185">Reference proteome</keyword>
<dbReference type="CDD" id="cd02767">
    <property type="entry name" value="MopB_ydeP"/>
    <property type="match status" value="1"/>
</dbReference>
<dbReference type="PANTHER" id="PTHR43105:SF4">
    <property type="entry name" value="PROTEIN YDEP"/>
    <property type="match status" value="1"/>
</dbReference>
<dbReference type="GO" id="GO:0030151">
    <property type="term" value="F:molybdenum ion binding"/>
    <property type="evidence" value="ECO:0007669"/>
    <property type="project" value="InterPro"/>
</dbReference>
<keyword evidence="9" id="KW-0411">Iron-sulfur</keyword>
<evidence type="ECO:0000256" key="6">
    <source>
        <dbReference type="ARBA" id="ARBA00022723"/>
    </source>
</evidence>
<dbReference type="STRING" id="429728.SAMN05216456_1613"/>
<dbReference type="SUPFAM" id="SSF53706">
    <property type="entry name" value="Formate dehydrogenase/DMSO reductase, domains 1-3"/>
    <property type="match status" value="1"/>
</dbReference>
<dbReference type="AlphaFoldDB" id="A0A1I7NCC5"/>
<evidence type="ECO:0000313" key="12">
    <source>
        <dbReference type="EMBL" id="SFV32327.1"/>
    </source>
</evidence>
<keyword evidence="7" id="KW-0560">Oxidoreductase</keyword>
<dbReference type="InterPro" id="IPR041953">
    <property type="entry name" value="YdeP_MopB"/>
</dbReference>
<evidence type="ECO:0000256" key="3">
    <source>
        <dbReference type="ARBA" id="ARBA00010312"/>
    </source>
</evidence>
<evidence type="ECO:0000256" key="8">
    <source>
        <dbReference type="ARBA" id="ARBA00023004"/>
    </source>
</evidence>